<comment type="caution">
    <text evidence="2">The sequence shown here is derived from an EMBL/GenBank/DDBJ whole genome shotgun (WGS) entry which is preliminary data.</text>
</comment>
<dbReference type="Pfam" id="PF14032">
    <property type="entry name" value="PknH_C"/>
    <property type="match status" value="1"/>
</dbReference>
<dbReference type="Proteomes" id="UP000092668">
    <property type="component" value="Unassembled WGS sequence"/>
</dbReference>
<dbReference type="AlphaFoldDB" id="A0A1B8S8U4"/>
<gene>
    <name evidence="2" type="ORF">ACT18_24970</name>
</gene>
<proteinExistence type="predicted"/>
<feature type="domain" description="PknH-like extracellular" evidence="1">
    <location>
        <begin position="1"/>
        <end position="204"/>
    </location>
</feature>
<protein>
    <recommendedName>
        <fullName evidence="1">PknH-like extracellular domain-containing protein</fullName>
    </recommendedName>
</protein>
<name>A0A1B8S8U4_9MYCO</name>
<dbReference type="InterPro" id="IPR026954">
    <property type="entry name" value="PknH-like_Extracell"/>
</dbReference>
<keyword evidence="3" id="KW-1185">Reference proteome</keyword>
<evidence type="ECO:0000259" key="1">
    <source>
        <dbReference type="Pfam" id="PF14032"/>
    </source>
</evidence>
<dbReference type="Gene3D" id="3.40.1000.70">
    <property type="entry name" value="PknH-like extracellular domain"/>
    <property type="match status" value="1"/>
</dbReference>
<dbReference type="InterPro" id="IPR038232">
    <property type="entry name" value="PknH-like_Extracell_sf"/>
</dbReference>
<evidence type="ECO:0000313" key="3">
    <source>
        <dbReference type="Proteomes" id="UP000092668"/>
    </source>
</evidence>
<evidence type="ECO:0000313" key="2">
    <source>
        <dbReference type="EMBL" id="OBY29092.1"/>
    </source>
</evidence>
<dbReference type="EMBL" id="LFOE01000192">
    <property type="protein sequence ID" value="OBY29092.1"/>
    <property type="molecule type" value="Genomic_DNA"/>
</dbReference>
<sequence length="209" mass="22078">MLLAPAEITTLIGGPSEPLMQVEQTVHGMLNNQNLVAPPSCVGMIFTGEHAVFADTGYTGMLNQQLQQSANPYYYNTVGPRQVAQTVVIYETAEQAQSILTASQRQWQACAGGEVKLGTVGQNGENNLHFEVGQVQVGDHMLAVPMVANSQESGGSACQQVLAVRANVVVGVRACRDPEPPPGDYVADISSVRSDAVPLAAAMVDKITV</sequence>
<accession>A0A1B8S8U4</accession>
<reference evidence="2 3" key="1">
    <citation type="submission" date="2015-06" db="EMBL/GenBank/DDBJ databases">
        <title>Genome sequence of Mycobacterium kumamotonense strain Roo.</title>
        <authorList>
            <person name="Greninger A.L."/>
            <person name="Cunningham G."/>
            <person name="Miller S."/>
        </authorList>
    </citation>
    <scope>NUCLEOTIDE SEQUENCE [LARGE SCALE GENOMIC DNA]</scope>
    <source>
        <strain evidence="2 3">Roo</strain>
    </source>
</reference>
<organism evidence="2 3">
    <name type="scientific">Mycolicibacter kumamotonensis</name>
    <dbReference type="NCBI Taxonomy" id="354243"/>
    <lineage>
        <taxon>Bacteria</taxon>
        <taxon>Bacillati</taxon>
        <taxon>Actinomycetota</taxon>
        <taxon>Actinomycetes</taxon>
        <taxon>Mycobacteriales</taxon>
        <taxon>Mycobacteriaceae</taxon>
        <taxon>Mycolicibacter</taxon>
    </lineage>
</organism>